<evidence type="ECO:0000256" key="2">
    <source>
        <dbReference type="SAM" id="Phobius"/>
    </source>
</evidence>
<reference evidence="4" key="1">
    <citation type="submission" date="2016-07" db="EMBL/GenBank/DDBJ databases">
        <title>Nontailed viruses are major unrecognized killers of bacteria in the ocean.</title>
        <authorList>
            <person name="Kauffman K."/>
            <person name="Hussain F."/>
            <person name="Yang J."/>
            <person name="Arevalo P."/>
            <person name="Brown J."/>
            <person name="Cutler M."/>
            <person name="Kelly L."/>
            <person name="Polz M.F."/>
        </authorList>
    </citation>
    <scope>NUCLEOTIDE SEQUENCE [LARGE SCALE GENOMIC DNA]</scope>
    <source>
        <strain evidence="4">10N.261.48.B5</strain>
    </source>
</reference>
<dbReference type="EMBL" id="MCZF01000114">
    <property type="protein sequence ID" value="PMM53530.1"/>
    <property type="molecule type" value="Genomic_DNA"/>
</dbReference>
<protein>
    <submittedName>
        <fullName evidence="3">Conjugal transfer protein TraB</fullName>
    </submittedName>
</protein>
<organism evidence="3 4">
    <name type="scientific">Vibrio splendidus</name>
    <dbReference type="NCBI Taxonomy" id="29497"/>
    <lineage>
        <taxon>Bacteria</taxon>
        <taxon>Pseudomonadati</taxon>
        <taxon>Pseudomonadota</taxon>
        <taxon>Gammaproteobacteria</taxon>
        <taxon>Vibrionales</taxon>
        <taxon>Vibrionaceae</taxon>
        <taxon>Vibrio</taxon>
    </lineage>
</organism>
<keyword evidence="2" id="KW-1133">Transmembrane helix</keyword>
<evidence type="ECO:0000313" key="4">
    <source>
        <dbReference type="Proteomes" id="UP000235533"/>
    </source>
</evidence>
<dbReference type="InterPro" id="IPR005498">
    <property type="entry name" value="T4SS_VirB10/TraB/TrbI"/>
</dbReference>
<dbReference type="AlphaFoldDB" id="A0A2N7JR16"/>
<feature type="coiled-coil region" evidence="1">
    <location>
        <begin position="88"/>
        <end position="156"/>
    </location>
</feature>
<feature type="transmembrane region" description="Helical" evidence="2">
    <location>
        <begin position="35"/>
        <end position="53"/>
    </location>
</feature>
<name>A0A2N7JR16_VIBSP</name>
<accession>A0A2N7JR16</accession>
<keyword evidence="2" id="KW-0812">Transmembrane</keyword>
<comment type="caution">
    <text evidence="3">The sequence shown here is derived from an EMBL/GenBank/DDBJ whole genome shotgun (WGS) entry which is preliminary data.</text>
</comment>
<sequence length="495" mass="54021">MILDNLRKKLFRDAQGEFEQGGEVNEQTQNRNKNITIISFILLALAAFAVYRATRPDTSNNAVETAPPVEFGTIVEPDFTEKDNQSALSLQQNSLSNLEKKLEETMSLLTSLSDETERKIEKAKIETQRLVEQEVRKESQETEERLKNRIKELEAQSMTGAPQTNPNEQYGSTVNTPTTFGARTLPPRPAAYSNDNPDIEEMQYKGPEQAAFANDAFDSHDFFWEESENERDRKTTENYVPTGTFVTAVVTGGADANAGVLGQGDTTPVVFQTVNKGVLPNGKKSHLNDCTITASAYGEISSSRGIVRTNRMSCILENDEILDLPIKGTAFNFGRNGIRGTTILKNGKIVQMAGIAGILTGLGETGQALSQTTSTSALGSTQSINSEDALVNLLGNATSSVGSKLADYYIKLAELYHPIVEINPGAVVNIVFLEGFPLDPVKAEEYEQQLSEEAMQSTNSNQILDIITNTPLNPLAKDMTQQGIAVPPTPFGLKQ</sequence>
<evidence type="ECO:0000313" key="3">
    <source>
        <dbReference type="EMBL" id="PMM53530.1"/>
    </source>
</evidence>
<dbReference type="CDD" id="cd16430">
    <property type="entry name" value="TraB"/>
    <property type="match status" value="1"/>
</dbReference>
<keyword evidence="1" id="KW-0175">Coiled coil</keyword>
<keyword evidence="2" id="KW-0472">Membrane</keyword>
<evidence type="ECO:0000256" key="1">
    <source>
        <dbReference type="SAM" id="Coils"/>
    </source>
</evidence>
<dbReference type="Pfam" id="PF03743">
    <property type="entry name" value="TrbI"/>
    <property type="match status" value="1"/>
</dbReference>
<proteinExistence type="predicted"/>
<gene>
    <name evidence="3" type="ORF">BCT54_03420</name>
</gene>
<dbReference type="Proteomes" id="UP000235533">
    <property type="component" value="Unassembled WGS sequence"/>
</dbReference>
<dbReference type="RefSeq" id="WP_102552387.1">
    <property type="nucleotide sequence ID" value="NZ_MCZF01000114.1"/>
</dbReference>